<feature type="region of interest" description="Disordered" evidence="1">
    <location>
        <begin position="1"/>
        <end position="34"/>
    </location>
</feature>
<dbReference type="EMBL" id="CM001887">
    <property type="protein sequence ID" value="EOY31199.1"/>
    <property type="molecule type" value="Genomic_DNA"/>
</dbReference>
<evidence type="ECO:0000313" key="3">
    <source>
        <dbReference type="Proteomes" id="UP000026915"/>
    </source>
</evidence>
<feature type="region of interest" description="Disordered" evidence="1">
    <location>
        <begin position="60"/>
        <end position="91"/>
    </location>
</feature>
<dbReference type="AlphaFoldDB" id="A0A061GVT4"/>
<dbReference type="HOGENOM" id="CLU_530430_0_0_1"/>
<accession>A0A061GVT4</accession>
<protein>
    <recommendedName>
        <fullName evidence="4">DUF4283 domain-containing protein</fullName>
    </recommendedName>
</protein>
<dbReference type="Proteomes" id="UP000026915">
    <property type="component" value="Chromosome 9"/>
</dbReference>
<evidence type="ECO:0000313" key="2">
    <source>
        <dbReference type="EMBL" id="EOY31199.1"/>
    </source>
</evidence>
<feature type="compositionally biased region" description="Basic and acidic residues" evidence="1">
    <location>
        <begin position="18"/>
        <end position="34"/>
    </location>
</feature>
<organism evidence="2 3">
    <name type="scientific">Theobroma cacao</name>
    <name type="common">Cacao</name>
    <name type="synonym">Cocoa</name>
    <dbReference type="NCBI Taxonomy" id="3641"/>
    <lineage>
        <taxon>Eukaryota</taxon>
        <taxon>Viridiplantae</taxon>
        <taxon>Streptophyta</taxon>
        <taxon>Embryophyta</taxon>
        <taxon>Tracheophyta</taxon>
        <taxon>Spermatophyta</taxon>
        <taxon>Magnoliopsida</taxon>
        <taxon>eudicotyledons</taxon>
        <taxon>Gunneridae</taxon>
        <taxon>Pentapetalae</taxon>
        <taxon>rosids</taxon>
        <taxon>malvids</taxon>
        <taxon>Malvales</taxon>
        <taxon>Malvaceae</taxon>
        <taxon>Byttnerioideae</taxon>
        <taxon>Theobroma</taxon>
    </lineage>
</organism>
<evidence type="ECO:0008006" key="4">
    <source>
        <dbReference type="Google" id="ProtNLM"/>
    </source>
</evidence>
<feature type="compositionally biased region" description="Acidic residues" evidence="1">
    <location>
        <begin position="68"/>
        <end position="81"/>
    </location>
</feature>
<dbReference type="InParanoid" id="A0A061GVT4"/>
<keyword evidence="3" id="KW-1185">Reference proteome</keyword>
<gene>
    <name evidence="2" type="ORF">TCM_038172</name>
</gene>
<sequence>MQAATKGLLSKALSPPILDDRSRKKVRIKGDGQERDQVGIHHNLSFRDVLMSYEGEDLFSEDNRDSEGEIGLEDTNMEDSGSDPSEIERDRDADYTFRTREGEPSLDISDQRRHELARKWKRSVVGQYLIVRPWSPFYHKEMQDFTTIATWIRFPGMPLHLYHNYARGFFLMDDRNRWNMRVYQGFVSIMGFMDMFRRSILNRIVNNQQQLTVRKKEMLHNRNLLLLVFGCWCQGVKIGQANGGKENRVVTQEDNGLFQRALVGEEVMRESSPMDDSTGKRISPLVLKGNEADLNDARKNRDILPQRSILDPNKHIVATMVVNKVEKGLHTRKLMTWNAKVGGVAIHEKDFKTTNKKILTSLQGMSITKWVRAKPIITTMHSNAMSSLLEDSGLNLALEDTVVEAIQQPVAINDLEKPSTILGDDTEENLRPT</sequence>
<dbReference type="Gramene" id="EOY31199">
    <property type="protein sequence ID" value="EOY31199"/>
    <property type="gene ID" value="TCM_038172"/>
</dbReference>
<proteinExistence type="predicted"/>
<evidence type="ECO:0000256" key="1">
    <source>
        <dbReference type="SAM" id="MobiDB-lite"/>
    </source>
</evidence>
<reference evidence="2 3" key="1">
    <citation type="journal article" date="2013" name="Genome Biol.">
        <title>The genome sequence of the most widely cultivated cacao type and its use to identify candidate genes regulating pod color.</title>
        <authorList>
            <person name="Motamayor J.C."/>
            <person name="Mockaitis K."/>
            <person name="Schmutz J."/>
            <person name="Haiminen N."/>
            <person name="Iii D.L."/>
            <person name="Cornejo O."/>
            <person name="Findley S.D."/>
            <person name="Zheng P."/>
            <person name="Utro F."/>
            <person name="Royaert S."/>
            <person name="Saski C."/>
            <person name="Jenkins J."/>
            <person name="Podicheti R."/>
            <person name="Zhao M."/>
            <person name="Scheffler B.E."/>
            <person name="Stack J.C."/>
            <person name="Feltus F.A."/>
            <person name="Mustiga G.M."/>
            <person name="Amores F."/>
            <person name="Phillips W."/>
            <person name="Marelli J.P."/>
            <person name="May G.D."/>
            <person name="Shapiro H."/>
            <person name="Ma J."/>
            <person name="Bustamante C.D."/>
            <person name="Schnell R.J."/>
            <person name="Main D."/>
            <person name="Gilbert D."/>
            <person name="Parida L."/>
            <person name="Kuhn D.N."/>
        </authorList>
    </citation>
    <scope>NUCLEOTIDE SEQUENCE [LARGE SCALE GENOMIC DNA]</scope>
    <source>
        <strain evidence="3">cv. Matina 1-6</strain>
    </source>
</reference>
<name>A0A061GVT4_THECC</name>